<evidence type="ECO:0000256" key="1">
    <source>
        <dbReference type="SAM" id="MobiDB-lite"/>
    </source>
</evidence>
<protein>
    <submittedName>
        <fullName evidence="2">Uncharacterized protein</fullName>
    </submittedName>
</protein>
<reference evidence="2" key="1">
    <citation type="submission" date="2015-07" db="EMBL/GenBank/DDBJ databases">
        <title>MeaNS - Measles Nucleotide Surveillance Program.</title>
        <authorList>
            <person name="Tran T."/>
            <person name="Druce J."/>
        </authorList>
    </citation>
    <scope>NUCLEOTIDE SEQUENCE</scope>
    <source>
        <strain evidence="2">UCB-OBI-ISO-001</strain>
        <tissue evidence="2">Gonad</tissue>
    </source>
</reference>
<dbReference type="AlphaFoldDB" id="A0A0L8GCV8"/>
<feature type="compositionally biased region" description="Basic residues" evidence="1">
    <location>
        <begin position="13"/>
        <end position="23"/>
    </location>
</feature>
<proteinExistence type="predicted"/>
<name>A0A0L8GCV8_OCTBM</name>
<accession>A0A0L8GCV8</accession>
<feature type="region of interest" description="Disordered" evidence="1">
    <location>
        <begin position="1"/>
        <end position="23"/>
    </location>
</feature>
<evidence type="ECO:0000313" key="2">
    <source>
        <dbReference type="EMBL" id="KOF74763.1"/>
    </source>
</evidence>
<gene>
    <name evidence="2" type="ORF">OCBIM_22035669mg</name>
</gene>
<sequence>MEKRSQVEATPHTHQKSKRKKITLRSHHIFLKKKKKIRSHSQYYDTVKKQEATSFNDRPFPIQNWVNCFYHITATSR</sequence>
<organism evidence="2">
    <name type="scientific">Octopus bimaculoides</name>
    <name type="common">California two-spotted octopus</name>
    <dbReference type="NCBI Taxonomy" id="37653"/>
    <lineage>
        <taxon>Eukaryota</taxon>
        <taxon>Metazoa</taxon>
        <taxon>Spiralia</taxon>
        <taxon>Lophotrochozoa</taxon>
        <taxon>Mollusca</taxon>
        <taxon>Cephalopoda</taxon>
        <taxon>Coleoidea</taxon>
        <taxon>Octopodiformes</taxon>
        <taxon>Octopoda</taxon>
        <taxon>Incirrata</taxon>
        <taxon>Octopodidae</taxon>
        <taxon>Octopus</taxon>
    </lineage>
</organism>
<dbReference type="EMBL" id="KQ422496">
    <property type="protein sequence ID" value="KOF74763.1"/>
    <property type="molecule type" value="Genomic_DNA"/>
</dbReference>